<reference evidence="15" key="1">
    <citation type="submission" date="2024-02" db="UniProtKB">
        <authorList>
            <consortium name="WormBaseParasite"/>
        </authorList>
    </citation>
    <scope>IDENTIFICATION</scope>
</reference>
<dbReference type="InterPro" id="IPR006026">
    <property type="entry name" value="Peptidase_Metallo"/>
</dbReference>
<feature type="binding site" evidence="9">
    <location>
        <position position="2578"/>
    </location>
    <ligand>
        <name>Zn(2+)</name>
        <dbReference type="ChEBI" id="CHEBI:29105"/>
        <note>catalytic</note>
    </ligand>
</feature>
<feature type="binding site" evidence="9">
    <location>
        <position position="3354"/>
    </location>
    <ligand>
        <name>Zn(2+)</name>
        <dbReference type="ChEBI" id="CHEBI:29105"/>
        <note>catalytic</note>
    </ligand>
</feature>
<dbReference type="SMART" id="SM00235">
    <property type="entry name" value="ZnMc"/>
    <property type="match status" value="13"/>
</dbReference>
<feature type="active site" evidence="9">
    <location>
        <position position="568"/>
    </location>
</feature>
<dbReference type="InterPro" id="IPR035914">
    <property type="entry name" value="Sperma_CUB_dom_sf"/>
</dbReference>
<dbReference type="InterPro" id="IPR009030">
    <property type="entry name" value="Growth_fac_rcpt_cys_sf"/>
</dbReference>
<dbReference type="PROSITE" id="PS01180">
    <property type="entry name" value="CUB"/>
    <property type="match status" value="1"/>
</dbReference>
<feature type="binding site" evidence="9">
    <location>
        <position position="4108"/>
    </location>
    <ligand>
        <name>Zn(2+)</name>
        <dbReference type="ChEBI" id="CHEBI:29105"/>
        <note>catalytic</note>
    </ligand>
</feature>
<feature type="binding site" evidence="9">
    <location>
        <position position="2588"/>
    </location>
    <ligand>
        <name>Zn(2+)</name>
        <dbReference type="ChEBI" id="CHEBI:29105"/>
        <note>catalytic</note>
    </ligand>
</feature>
<feature type="binding site" evidence="9">
    <location>
        <position position="3733"/>
    </location>
    <ligand>
        <name>Zn(2+)</name>
        <dbReference type="ChEBI" id="CHEBI:29105"/>
        <note>catalytic</note>
    </ligand>
</feature>
<keyword evidence="7" id="KW-1015">Disulfide bond</keyword>
<feature type="binding site" evidence="9">
    <location>
        <position position="2582"/>
    </location>
    <ligand>
        <name>Zn(2+)</name>
        <dbReference type="ChEBI" id="CHEBI:29105"/>
        <note>catalytic</note>
    </ligand>
</feature>
<feature type="domain" description="Peptidase M12A" evidence="13">
    <location>
        <begin position="2065"/>
        <end position="2270"/>
    </location>
</feature>
<feature type="domain" description="Peptidase M12A" evidence="13">
    <location>
        <begin position="4734"/>
        <end position="4940"/>
    </location>
</feature>
<evidence type="ECO:0000256" key="9">
    <source>
        <dbReference type="PROSITE-ProRule" id="PRU01211"/>
    </source>
</evidence>
<dbReference type="SMART" id="SM00181">
    <property type="entry name" value="EGF"/>
    <property type="match status" value="13"/>
</dbReference>
<feature type="active site" evidence="9">
    <location>
        <position position="3730"/>
    </location>
</feature>
<feature type="domain" description="Peptidase M12A" evidence="13">
    <location>
        <begin position="2880"/>
        <end position="3087"/>
    </location>
</feature>
<evidence type="ECO:0000256" key="1">
    <source>
        <dbReference type="ARBA" id="ARBA00022536"/>
    </source>
</evidence>
<feature type="binding site" evidence="9">
    <location>
        <position position="577"/>
    </location>
    <ligand>
        <name>Zn(2+)</name>
        <dbReference type="ChEBI" id="CHEBI:29105"/>
        <note>catalytic</note>
    </ligand>
</feature>
<keyword evidence="11" id="KW-0472">Membrane</keyword>
<feature type="binding site" evidence="9">
    <location>
        <position position="3364"/>
    </location>
    <ligand>
        <name>Zn(2+)</name>
        <dbReference type="ChEBI" id="CHEBI:29105"/>
        <note>catalytic</note>
    </ligand>
</feature>
<dbReference type="PROSITE" id="PS01186">
    <property type="entry name" value="EGF_2"/>
    <property type="match status" value="2"/>
</dbReference>
<evidence type="ECO:0000259" key="12">
    <source>
        <dbReference type="PROSITE" id="PS01180"/>
    </source>
</evidence>
<keyword evidence="5 9" id="KW-0862">Zinc</keyword>
<dbReference type="PANTHER" id="PTHR10127">
    <property type="entry name" value="DISCOIDIN, CUB, EGF, LAMININ , AND ZINC METALLOPROTEASE DOMAIN CONTAINING"/>
    <property type="match status" value="1"/>
</dbReference>
<evidence type="ECO:0000313" key="14">
    <source>
        <dbReference type="Proteomes" id="UP000035681"/>
    </source>
</evidence>
<sequence>NKKLSNLECVFKDVIKVLLFAKAPCKINDPNGSMENYWNAKKNLSHDYISVNNDVIFIDTHIDFKRDILKSHTDPWISPIKYCVKSPVNKENVKTAISDIEKNTCIRFQQHENCNNDSQEMVFESGQGCSSYVGHVSENHSQVITLSSGCYINPYIILHEIGHALGLVHEHSRIDRDEYVKIDVNSLANTEDKNYKIISNKNYFNYSTAYDYSALMHYAPYDFATFWRWAFGYPVIAPKLHWQYSRMMGQRRKMTFNEYKRVNLCYCNWCNWVDNSTGKRIKNDKNNKNDKKTKNDIADCKNGGYPDFRNCSKCLCPTGYTGDSCRDVVKTKDNCGETTYKNVNYTGASLILRGKMNCNIFLQADNKTKKVELNVMYANAPYRNKICTEDVGYQFKYRKDKGATGLLLCGTYIQNTIVTSESDSILSIKCVFISILIFLLLIMKYWIINRNLPRAYILVNSDKDFTDYHIDFKREIRKNFKDPWILPIKYFIDHPVIKDNVRLAIEILQNNTCVTFSEQDKTFDNTQGLIFKEASGCQSFVGHVSENHPQTINLSQHCQKNPYNILHELGHALGLVHEHARIGRDAFITIDFSQLDDNGKKNFKIRNYSNYFNYSVDYDYSSIMHYGPYDFGSFWKRLFGFPVIKSKLHWQFTWMMESIYAIVIGVVGPVIILVKLFKNKTISCRNGGYPDFRDCSKCICPTGYTGDTCGKIVESSSGCGNTTYNASETNIPIILGDKMNCYILIRAKENKKVLLTISYLNAPSYTNNVCTEKNAFQIKYRKDKGATGLLLCGHQSIPFTIKSESRSILIIYKGTGGHSMMHFVIYFKSLLKIINMKSIKYVFISILIFHLLIMKYWIINRNLPRAYILENVRLAVSMLQGNTCVTFSEQNNTFNNTQGLIFREHSLCQSFVGHVNGNHSQTINLTLYCQKNPYIILHELGHALGLVHEHARKGGDKFVDIDFSQLDDHGKENFRIRNYSNYINYSVDYDYASIMHYGPYDFGSFWKRLFSYPVIKSKLYWQYTWMMESIYAIVIGVVGPVIILVKLFKNKTISCRNGGYPDFRDCSKCICPTGYTGDTCGKIVESSSGCGNTTYNASETNIPIILGDKMNCYILIRAKENKKVLLTISYLNAPSYTNNVCTEKNAFQIKYRKDKGATGLLLCGHQSIPLTIKSESRSILIIYKGTGGHRINLDIVLKIINMKSIKWINIFLVVFFILIMIFLKIKKNLPNYQISVNSDIAFIDNHVNIKRDILKDTTDPWNIPIKYCVESPVNEKNVIKAIKEIENNTCVKFEKIDGCTNKTQELLFRKGSSCASRIGHVSKNYSQIITLTPECYGNSYIILHEIGHALGLVHEHARIDRDKYVTIDYNSMNEYGKYDFAIRNEVYYLNYSTYYDYSALMHYEPYSFSTFWRWLFGYPVILPKLNRQYSRMMGQRKKMTFNEYKRINLCYCNKCYWVDNKTGRRNETTTIRCKNNGYPDYRNCSNCICPTGYTGKLCDKITPSDKNCGNITTFNATNNVSSLIFTNKMKCYILLKAINKSKKIYLNIMYANAPYRDTTCTEDVGFQFKYMKDKGTTGLLLCGTHIQNMELKSEARYILSIIYIHISIITSFTLLVIFWTINTSLIFNQILVVNYDRIFTYYHKNFKREILKDPYYPWNFPIKYYIESEAMKANVKIAISEIQNNTCIKFEEQSSFFNNTPGLIFKEGSSCLSFYGRQSHNYSQEIWLSPKCYINPYIILHEIGHALGLVHEHARMARDKYIKIDFGQLDNHGKENFRIRNQTYYLNYSTSYDYASVMHYGRYDFGSFWKWLFGIPVMRSKLYEQYTWMMGQHEKATFNDYKRINLAHCNCCGRVKINTGEKINNNDKDKTIKNNIDDCRNSGYPHYDNCSKCICPTGYSGDLCENIIKSDSQCNETKFIANETIRHILLNKKMNCYIEIKPNETFTNVNFSVLYVNAPPFKNGICVESSAFQIKYRRDRGATGLLLCGHDSRTLTVTSESKTILFFYEGIDNHSFLTIYIYISIVIFFISIIIFWIKSRKLYFKQSLVANYDEVFTNYHVNFKREILKDQNYPWKLPIKYYIQDKDKVMETNVKHAILEIEKYTCIKFEEQQKFFNNSQGLIFKKGLSCYSFYGAQFKENSQEIQLSSKCYINPYIILHEIGHALGLMHEHARMARDKYIKVDESQLDDYGRENFRIRDNTTYYKNYSTAYDYASIMHYGPYDFGSFWKWLFGYPVMESKLYQQYTWMMGQHEKATFNDYKRINLAHCNWCGFVNNDTGEIINKDSIKCKNSGYPDFRDCSKCICSTGYTGQNCTEIIKSEEKCGNTTFIANETRIPLIFSLKMKCYIQFKTTNNDTKVEISISYINAPPYKNGICVESSAFQIKYRRDRGATGLLLCGHHSRHLTITSESKTILLFYEGIDNHSFITLTIINMKSIIYIHISIITFSILIVVFWTINKNSIFNKILEINHDGIFTYYHKNFKRDIRYQWSRSWKKPIEYYVEKHYMKKNVKKAIEEVENNTCVTFLEQNATFNGTQGLIFIESSSCLSYYGLRNPNYSQNIWLSSKCYINAYIILHEIGHALGLMHEHARMDRDKFIDIDFSQLDEHGRDNFKIRNDTTYYRNYSTVYDYASLMHYGRYDFGSFWKWLVSKPVMKSKSYQQYTWMMGQHEKATFNDYKQINLVHCNWCGWVDNSTGKMYDNSTKCKNSGYPDFKNCSRCICPTGYTGDNCTEIIKSDAGCGNTTFIANETMRTILLGRKMNCYIKINPIKNFTNVEFKVLYVNAPPYKDDICVESSAFQIKYRRDRGATGLLLCGHDPRTLTVTSESKTILFFYEGIDNHSFVQFSFRAIFWTINKNLIFNKILGVNYDGIFTYYHKNFKRDIYFYYETHLWKRPIEYYVEKDYMKDNVKKAISEIENNTCITFSERNATFNGTQGSIFVEKSSCLSFYGLRDPKYSQEIWLSSGCYINPFIILHEIGHALGLMHEHARIGRDKFIDIDFSQLDDHGKYNFKIYNNTVFYRNYSTAYDYASLMHYDRYDFGSFWKRLFGIPVMKSKSYQQYTWMMGQHEKATFNDYKQINLVHCNWCGWINNSTGKMYKNSTKCKNSGYPDFKNCSRCICPTGYTGDNCTEIIKSDAGCGNTTFIANETMRTILLGKKMNCYIQIKPNETFTNGDICVESSAFQIKYRRDRGATGLLLCGHDPRPLTVTSESKTILFFYEGIDNHSLIFWTINTGLIFNKILGVNYDGTFTYYHKNFKRDIRYQWSHSWKKPVEYYVEKHYMRDNVKKAISEIENNTCITFSERNATFNGTQGLIFVEGSSCLSYYGLRSPNYSQYIWLSSKCYINAYIILHEIGHALGLMHEHARMGRDKFIDIDFGQLDDHGKYNFLIRNNTTYYRNYSTAYDYASLMHYGPYDFGSFWKWLFGYPVMKSKLYGQYTWMMGQHEKATFNDYKQINLVHCNWCGWVNNSTGKLYDNSTKCKNSGYPDFRNCSRCICPTGYTGDNCGKIIDSSSDCGDTKFTANETIRPKLLNTTTKCYIEIKPEKHFTNVNFSVLYVNAPPYKNGICVESNAFQIKYRKDRGATGLLLCGHDPRPLKVTSESETILFFYEGIDNHRVNYDGIFTYYHKNFKRDIYFYYETHLWKRPIEYYVEKDYMKDNVKKAISEIENNTCITFSERNATFNGTQGLIFVEKSSCLSFYGLRDPKYSQEIWLSSGCYINPFIILHEIGHTLGLMHEHARIGRDKFIDIDFRQLDDHGKHNSKIYNSTVFYRNYSTAYDYASLMHYDRYDFGSFWKRLFGIPVMKSKLYDQYTWMMGQHEKATFNDYKQINLLHYNWSGWVNNTTGKRYDNSTKCKNSGYPDFRNCSRCICPTGYKGENCTEIMESDPGCGNTTFIANETMRFILLGRKMNCYIEIKPEDRFTNVNFSVLYVNAPPFKNGICVESSAFQIKYRKDRGATGLLLCVHDPRTLTITSESKTILFFYEEVNYDGIFTYYHKNFKREILKDPNYPWDLPIKYYIQDKVMEKNVKIAISEIEKNTCIKFEKRSSFFNDTPGLIFKIGSSCSSFYGRQSHNHSQEIWLSSKCYINPYIILHEIGHALGLMHEHARMGRDEYITIDDSQLDDHGRENFHIRNNTTYYKNYSTGYDYASVMHYGPYDFGSTLKWLFGYPVMESKLYQQYTWMMGQHEKATFNDYKRINLAHCNRCGWVDDETGEIKKNNIKNNKASRKKQKKMADCKNSGYPNFTDCNKCICPTGYTGDSCEKIIDSDSKCNETIFYANETIRYILLVDKMNCYIQIKTNITNTNVQFNVSYVNAPPFKNGIYYHSFIAFSFRAIFWTINTRLNYDGVFTYYHMNFKREILKDPNYPWDLPIKYFVQKKYMEENVEKAIYELQNNTCITFLKQNAFFNNSQGLIFKEGPLCFSYYGAQFKKNSQEIQLSSKCYISPYIILHEIGHALGLVHEHARMARDEYINIDDSQLDSHGMENFRIRNNTTYYKNYSTAYDYASIMHYGPYDFGSFWKWLFGYPVMESKLHEKYTWMMGQQEKATFNDYKKINLAHCNRCGWVNNTTGEIYNNSTQCQNDGYLDFRNCSKCICPTGYTGDNCTEIIKSDLECGETTFTANETIRPILLNTTMKCYIEIKPNETFTNVNFSVLYVNAPPFKNGICVESSAFQIKYRKDRGATGLLLCGHDPRPLTYFLIFWTINKNSIFNQILGTNYDGIFTYYHKNFKRDIFYDVGYLWERPIKYYVVKEYMKKNVKKAISEIQNNTCITFSEQNAAFNNTQGLLFIKSSSCLSYYGLQNSNYSQFIWLSSKCYINPYIILHEIGHALGLMHEHARMDRDKFIEIDFGQLDEHGRDNFKIRNNTTHYRNYSVSYDYASIMHYGQYGFGSVWKWLFGIPVMKSKLYQQYTWMMGQREKATFNDYKQINLVHCNWCGWVNNSTGKRYDNSTKCKNSGYPDFRNCSRCICPTGYKGENCTEIMESDPGCGNTTFIANETMRFILLGRKMNCYIQIKPKKYYTNVEFKVLYVNAPPYKNDICVESSAFQIKYRRDRGATGLLLCGHDPRTLTVTSESKTILFFYEGIDNHSFVQFSFRAVNKTKN</sequence>
<feature type="binding site" evidence="9">
    <location>
        <position position="942"/>
    </location>
    <ligand>
        <name>Zn(2+)</name>
        <dbReference type="ChEBI" id="CHEBI:29105"/>
        <note>catalytic</note>
    </ligand>
</feature>
<feature type="active site" evidence="9">
    <location>
        <position position="4099"/>
    </location>
</feature>
<feature type="binding site" evidence="9">
    <location>
        <position position="4466"/>
    </location>
    <ligand>
        <name>Zn(2+)</name>
        <dbReference type="ChEBI" id="CHEBI:29105"/>
        <note>catalytic</note>
    </ligand>
</feature>
<feature type="binding site" evidence="9">
    <location>
        <position position="2977"/>
    </location>
    <ligand>
        <name>Zn(2+)</name>
        <dbReference type="ChEBI" id="CHEBI:29105"/>
        <note>catalytic</note>
    </ligand>
</feature>
<dbReference type="Pfam" id="PF01400">
    <property type="entry name" value="Astacin"/>
    <property type="match status" value="13"/>
</dbReference>
<feature type="domain" description="Peptidase M12A" evidence="13">
    <location>
        <begin position="474"/>
        <end position="696"/>
    </location>
</feature>
<feature type="binding site" evidence="9">
    <location>
        <position position="571"/>
    </location>
    <ligand>
        <name>Zn(2+)</name>
        <dbReference type="ChEBI" id="CHEBI:29105"/>
        <note>catalytic</note>
    </ligand>
</feature>
<comment type="cofactor">
    <cofactor evidence="9 10">
        <name>Zn(2+)</name>
        <dbReference type="ChEBI" id="CHEBI:29105"/>
    </cofactor>
    <text evidence="9 10">Binds 1 zinc ion per subunit.</text>
</comment>
<keyword evidence="14" id="KW-1185">Reference proteome</keyword>
<feature type="transmembrane region" description="Helical" evidence="11">
    <location>
        <begin position="1029"/>
        <end position="1048"/>
    </location>
</feature>
<dbReference type="InterPro" id="IPR024079">
    <property type="entry name" value="MetalloPept_cat_dom_sf"/>
</dbReference>
<feature type="domain" description="Peptidase M12A" evidence="13">
    <location>
        <begin position="4363"/>
        <end position="4566"/>
    </location>
</feature>
<evidence type="ECO:0000256" key="5">
    <source>
        <dbReference type="ARBA" id="ARBA00022833"/>
    </source>
</evidence>
<dbReference type="PRINTS" id="PR00480">
    <property type="entry name" value="ASTACIN"/>
</dbReference>
<feature type="binding site" evidence="9">
    <location>
        <position position="1354"/>
    </location>
    <ligand>
        <name>Zn(2+)</name>
        <dbReference type="ChEBI" id="CHEBI:29105"/>
        <note>catalytic</note>
    </ligand>
</feature>
<accession>A0AAF5DMY9</accession>
<dbReference type="SUPFAM" id="SSF55486">
    <property type="entry name" value="Metalloproteases ('zincins'), catalytic domain"/>
    <property type="match status" value="13"/>
</dbReference>
<feature type="binding site" evidence="9">
    <location>
        <position position="1741"/>
    </location>
    <ligand>
        <name>Zn(2+)</name>
        <dbReference type="ChEBI" id="CHEBI:29105"/>
        <note>catalytic</note>
    </ligand>
</feature>
<feature type="transmembrane region" description="Helical" evidence="11">
    <location>
        <begin position="1207"/>
        <end position="1225"/>
    </location>
</feature>
<feature type="binding site" evidence="9">
    <location>
        <position position="1751"/>
    </location>
    <ligand>
        <name>Zn(2+)</name>
        <dbReference type="ChEBI" id="CHEBI:29105"/>
        <note>catalytic</note>
    </ligand>
</feature>
<evidence type="ECO:0000259" key="13">
    <source>
        <dbReference type="PROSITE" id="PS51864"/>
    </source>
</evidence>
<dbReference type="Gene3D" id="3.40.390.10">
    <property type="entry name" value="Collagenase (Catalytic Domain)"/>
    <property type="match status" value="13"/>
</dbReference>
<feature type="binding site" evidence="9">
    <location>
        <position position="4098"/>
    </location>
    <ligand>
        <name>Zn(2+)</name>
        <dbReference type="ChEBI" id="CHEBI:29105"/>
        <note>catalytic</note>
    </ligand>
</feature>
<feature type="active site" evidence="9">
    <location>
        <position position="4831"/>
    </location>
</feature>
<evidence type="ECO:0000256" key="11">
    <source>
        <dbReference type="SAM" id="Phobius"/>
    </source>
</evidence>
<feature type="active site" evidence="9">
    <location>
        <position position="2161"/>
    </location>
</feature>
<dbReference type="WBParaSite" id="TCONS_00016006.p1">
    <property type="protein sequence ID" value="TCONS_00016006.p1"/>
    <property type="gene ID" value="XLOC_010548"/>
</dbReference>
<feature type="binding site" evidence="9">
    <location>
        <position position="948"/>
    </location>
    <ligand>
        <name>Zn(2+)</name>
        <dbReference type="ChEBI" id="CHEBI:29105"/>
        <note>catalytic</note>
    </ligand>
</feature>
<feature type="domain" description="Peptidase M12A" evidence="13">
    <location>
        <begin position="3632"/>
        <end position="3840"/>
    </location>
</feature>
<feature type="transmembrane region" description="Helical" evidence="11">
    <location>
        <begin position="1597"/>
        <end position="1621"/>
    </location>
</feature>
<feature type="binding site" evidence="9">
    <location>
        <position position="2160"/>
    </location>
    <ligand>
        <name>Zn(2+)</name>
        <dbReference type="ChEBI" id="CHEBI:29105"/>
        <note>catalytic</note>
    </ligand>
</feature>
<feature type="active site" evidence="9">
    <location>
        <position position="1742"/>
    </location>
</feature>
<feature type="active site" evidence="9">
    <location>
        <position position="939"/>
    </location>
</feature>
<keyword evidence="6 9" id="KW-0482">Metalloprotease</keyword>
<dbReference type="PROSITE" id="PS00022">
    <property type="entry name" value="EGF_1"/>
    <property type="match status" value="1"/>
</dbReference>
<feature type="binding site" evidence="9">
    <location>
        <position position="1344"/>
    </location>
    <ligand>
        <name>Zn(2+)</name>
        <dbReference type="ChEBI" id="CHEBI:29105"/>
        <note>catalytic</note>
    </ligand>
</feature>
<feature type="transmembrane region" description="Helical" evidence="11">
    <location>
        <begin position="2019"/>
        <end position="2037"/>
    </location>
</feature>
<dbReference type="GO" id="GO:0006508">
    <property type="term" value="P:proteolysis"/>
    <property type="evidence" value="ECO:0007669"/>
    <property type="project" value="UniProtKB-KW"/>
</dbReference>
<dbReference type="GO" id="GO:0008270">
    <property type="term" value="F:zinc ion binding"/>
    <property type="evidence" value="ECO:0007669"/>
    <property type="project" value="UniProtKB-UniRule"/>
</dbReference>
<dbReference type="EC" id="3.4.24.-" evidence="10"/>
<feature type="binding site" evidence="9">
    <location>
        <position position="2981"/>
    </location>
    <ligand>
        <name>Zn(2+)</name>
        <dbReference type="ChEBI" id="CHEBI:29105"/>
        <note>catalytic</note>
    </ligand>
</feature>
<evidence type="ECO:0000256" key="10">
    <source>
        <dbReference type="RuleBase" id="RU361183"/>
    </source>
</evidence>
<keyword evidence="2 9" id="KW-0645">Protease</keyword>
<comment type="caution">
    <text evidence="8">Lacks conserved residue(s) required for the propagation of feature annotation.</text>
</comment>
<dbReference type="SUPFAM" id="SSF49854">
    <property type="entry name" value="Spermadhesin, CUB domain"/>
    <property type="match status" value="1"/>
</dbReference>
<feature type="binding site" evidence="9">
    <location>
        <position position="159"/>
    </location>
    <ligand>
        <name>Zn(2+)</name>
        <dbReference type="ChEBI" id="CHEBI:29105"/>
        <note>catalytic</note>
    </ligand>
</feature>
<feature type="active site" evidence="9">
    <location>
        <position position="2978"/>
    </location>
</feature>
<dbReference type="SUPFAM" id="SSF57184">
    <property type="entry name" value="Growth factor receptor domain"/>
    <property type="match status" value="1"/>
</dbReference>
<feature type="binding site" evidence="9">
    <location>
        <position position="4456"/>
    </location>
    <ligand>
        <name>Zn(2+)</name>
        <dbReference type="ChEBI" id="CHEBI:29105"/>
        <note>catalytic</note>
    </ligand>
</feature>
<evidence type="ECO:0000256" key="6">
    <source>
        <dbReference type="ARBA" id="ARBA00023049"/>
    </source>
</evidence>
<name>A0AAF5DMY9_STRER</name>
<evidence type="ECO:0000256" key="8">
    <source>
        <dbReference type="PROSITE-ProRule" id="PRU00059"/>
    </source>
</evidence>
<evidence type="ECO:0000313" key="15">
    <source>
        <dbReference type="WBParaSite" id="TCONS_00016006.p1"/>
    </source>
</evidence>
<dbReference type="InterPro" id="IPR000742">
    <property type="entry name" value="EGF"/>
</dbReference>
<feature type="binding site" evidence="9">
    <location>
        <position position="938"/>
    </location>
    <ligand>
        <name>Zn(2+)</name>
        <dbReference type="ChEBI" id="CHEBI:29105"/>
        <note>catalytic</note>
    </ligand>
</feature>
<feature type="transmembrane region" description="Helical" evidence="11">
    <location>
        <begin position="839"/>
        <end position="859"/>
    </location>
</feature>
<feature type="domain" description="Peptidase M12A" evidence="13">
    <location>
        <begin position="1648"/>
        <end position="1850"/>
    </location>
</feature>
<feature type="domain" description="CUB" evidence="12">
    <location>
        <begin position="709"/>
        <end position="830"/>
    </location>
</feature>
<dbReference type="GO" id="GO:0004222">
    <property type="term" value="F:metalloendopeptidase activity"/>
    <property type="evidence" value="ECO:0007669"/>
    <property type="project" value="UniProtKB-UniRule"/>
</dbReference>
<feature type="binding site" evidence="9">
    <location>
        <position position="3729"/>
    </location>
    <ligand>
        <name>Zn(2+)</name>
        <dbReference type="ChEBI" id="CHEBI:29105"/>
        <note>catalytic</note>
    </ligand>
</feature>
<feature type="domain" description="Peptidase M12A" evidence="13">
    <location>
        <begin position="1251"/>
        <end position="1453"/>
    </location>
</feature>
<organism evidence="14 15">
    <name type="scientific">Strongyloides stercoralis</name>
    <name type="common">Threadworm</name>
    <dbReference type="NCBI Taxonomy" id="6248"/>
    <lineage>
        <taxon>Eukaryota</taxon>
        <taxon>Metazoa</taxon>
        <taxon>Ecdysozoa</taxon>
        <taxon>Nematoda</taxon>
        <taxon>Chromadorea</taxon>
        <taxon>Rhabditida</taxon>
        <taxon>Tylenchina</taxon>
        <taxon>Panagrolaimomorpha</taxon>
        <taxon>Strongyloidoidea</taxon>
        <taxon>Strongyloididae</taxon>
        <taxon>Strongyloides</taxon>
    </lineage>
</organism>
<feature type="binding site" evidence="9">
    <location>
        <position position="1745"/>
    </location>
    <ligand>
        <name>Zn(2+)</name>
        <dbReference type="ChEBI" id="CHEBI:29105"/>
        <note>catalytic</note>
    </ligand>
</feature>
<evidence type="ECO:0000256" key="2">
    <source>
        <dbReference type="ARBA" id="ARBA00022670"/>
    </source>
</evidence>
<feature type="domain" description="Peptidase M12A" evidence="13">
    <location>
        <begin position="3258"/>
        <end position="3464"/>
    </location>
</feature>
<dbReference type="InterPro" id="IPR001506">
    <property type="entry name" value="Peptidase_M12A"/>
</dbReference>
<feature type="transmembrane region" description="Helical" evidence="11">
    <location>
        <begin position="2438"/>
        <end position="2458"/>
    </location>
</feature>
<keyword evidence="11" id="KW-0812">Transmembrane</keyword>
<protein>
    <recommendedName>
        <fullName evidence="10">Metalloendopeptidase</fullName>
        <ecNumber evidence="10">3.4.24.-</ecNumber>
    </recommendedName>
</protein>
<feature type="binding site" evidence="9">
    <location>
        <position position="4840"/>
    </location>
    <ligand>
        <name>Zn(2+)</name>
        <dbReference type="ChEBI" id="CHEBI:29105"/>
        <note>catalytic</note>
    </ligand>
</feature>
<feature type="domain" description="Peptidase M12A" evidence="13">
    <location>
        <begin position="837"/>
        <end position="1067"/>
    </location>
</feature>
<feature type="active site" evidence="9">
    <location>
        <position position="1345"/>
    </location>
</feature>
<feature type="binding site" evidence="9">
    <location>
        <position position="4102"/>
    </location>
    <ligand>
        <name>Zn(2+)</name>
        <dbReference type="ChEBI" id="CHEBI:29105"/>
        <note>catalytic</note>
    </ligand>
</feature>
<dbReference type="InterPro" id="IPR000859">
    <property type="entry name" value="CUB_dom"/>
</dbReference>
<dbReference type="Proteomes" id="UP000035681">
    <property type="component" value="Unplaced"/>
</dbReference>
<feature type="binding site" evidence="9">
    <location>
        <position position="163"/>
    </location>
    <ligand>
        <name>Zn(2+)</name>
        <dbReference type="ChEBI" id="CHEBI:29105"/>
        <note>catalytic</note>
    </ligand>
</feature>
<feature type="binding site" evidence="9">
    <location>
        <position position="2164"/>
    </location>
    <ligand>
        <name>Zn(2+)</name>
        <dbReference type="ChEBI" id="CHEBI:29105"/>
        <note>catalytic</note>
    </ligand>
</feature>
<feature type="active site" evidence="9">
    <location>
        <position position="3355"/>
    </location>
</feature>
<feature type="binding site" evidence="9">
    <location>
        <position position="567"/>
    </location>
    <ligand>
        <name>Zn(2+)</name>
        <dbReference type="ChEBI" id="CHEBI:29105"/>
        <note>catalytic</note>
    </ligand>
</feature>
<feature type="binding site" evidence="9">
    <location>
        <position position="2987"/>
    </location>
    <ligand>
        <name>Zn(2+)</name>
        <dbReference type="ChEBI" id="CHEBI:29105"/>
        <note>catalytic</note>
    </ligand>
</feature>
<feature type="transmembrane region" description="Helical" evidence="11">
    <location>
        <begin position="1411"/>
        <end position="1429"/>
    </location>
</feature>
<feature type="active site" evidence="9">
    <location>
        <position position="160"/>
    </location>
</feature>
<feature type="binding site" evidence="9">
    <location>
        <position position="4834"/>
    </location>
    <ligand>
        <name>Zn(2+)</name>
        <dbReference type="ChEBI" id="CHEBI:29105"/>
        <note>catalytic</note>
    </ligand>
</feature>
<feature type="binding site" evidence="9">
    <location>
        <position position="2170"/>
    </location>
    <ligand>
        <name>Zn(2+)</name>
        <dbReference type="ChEBI" id="CHEBI:29105"/>
        <note>catalytic</note>
    </ligand>
</feature>
<keyword evidence="11" id="KW-1133">Transmembrane helix</keyword>
<keyword evidence="1" id="KW-0245">EGF-like domain</keyword>
<dbReference type="PANTHER" id="PTHR10127:SF802">
    <property type="entry name" value="ZINC METALLOPROTEINASE NAS-10"/>
    <property type="match status" value="1"/>
</dbReference>
<proteinExistence type="predicted"/>
<feature type="binding site" evidence="9">
    <location>
        <position position="4460"/>
    </location>
    <ligand>
        <name>Zn(2+)</name>
        <dbReference type="ChEBI" id="CHEBI:29105"/>
        <note>catalytic</note>
    </ligand>
</feature>
<feature type="active site" evidence="9">
    <location>
        <position position="2579"/>
    </location>
</feature>
<feature type="domain" description="Peptidase M12A" evidence="13">
    <location>
        <begin position="66"/>
        <end position="268"/>
    </location>
</feature>
<feature type="domain" description="Peptidase M12A" evidence="13">
    <location>
        <begin position="2482"/>
        <end position="2688"/>
    </location>
</feature>
<keyword evidence="4 9" id="KW-0378">Hydrolase</keyword>
<dbReference type="PROSITE" id="PS51864">
    <property type="entry name" value="ASTACIN"/>
    <property type="match status" value="13"/>
</dbReference>
<feature type="domain" description="Peptidase M12A" evidence="13">
    <location>
        <begin position="4005"/>
        <end position="4208"/>
    </location>
</feature>
<feature type="binding site" evidence="9">
    <location>
        <position position="3739"/>
    </location>
    <ligand>
        <name>Zn(2+)</name>
        <dbReference type="ChEBI" id="CHEBI:29105"/>
        <note>catalytic</note>
    </ligand>
</feature>
<feature type="binding site" evidence="9">
    <location>
        <position position="3358"/>
    </location>
    <ligand>
        <name>Zn(2+)</name>
        <dbReference type="ChEBI" id="CHEBI:29105"/>
        <note>catalytic</note>
    </ligand>
</feature>
<evidence type="ECO:0000256" key="7">
    <source>
        <dbReference type="ARBA" id="ARBA00023157"/>
    </source>
</evidence>
<feature type="binding site" evidence="9">
    <location>
        <position position="4830"/>
    </location>
    <ligand>
        <name>Zn(2+)</name>
        <dbReference type="ChEBI" id="CHEBI:29105"/>
        <note>catalytic</note>
    </ligand>
</feature>
<keyword evidence="3 9" id="KW-0479">Metal-binding</keyword>
<feature type="transmembrane region" description="Helical" evidence="11">
    <location>
        <begin position="659"/>
        <end position="677"/>
    </location>
</feature>
<feature type="binding site" evidence="9">
    <location>
        <position position="169"/>
    </location>
    <ligand>
        <name>Zn(2+)</name>
        <dbReference type="ChEBI" id="CHEBI:29105"/>
        <note>catalytic</note>
    </ligand>
</feature>
<evidence type="ECO:0000256" key="3">
    <source>
        <dbReference type="ARBA" id="ARBA00022723"/>
    </source>
</evidence>
<feature type="binding site" evidence="9">
    <location>
        <position position="1348"/>
    </location>
    <ligand>
        <name>Zn(2+)</name>
        <dbReference type="ChEBI" id="CHEBI:29105"/>
        <note>catalytic</note>
    </ligand>
</feature>
<evidence type="ECO:0000256" key="4">
    <source>
        <dbReference type="ARBA" id="ARBA00022801"/>
    </source>
</evidence>
<feature type="active site" evidence="9">
    <location>
        <position position="4457"/>
    </location>
</feature>